<dbReference type="InterPro" id="IPR036770">
    <property type="entry name" value="Ankyrin_rpt-contain_sf"/>
</dbReference>
<dbReference type="InterPro" id="IPR002110">
    <property type="entry name" value="Ankyrin_rpt"/>
</dbReference>
<dbReference type="PROSITE" id="PS50088">
    <property type="entry name" value="ANK_REPEAT"/>
    <property type="match status" value="2"/>
</dbReference>
<dbReference type="InterPro" id="IPR047144">
    <property type="entry name" value="BCOR-like"/>
</dbReference>
<gene>
    <name evidence="5" type="primary">LOC106816391</name>
</gene>
<evidence type="ECO:0000256" key="3">
    <source>
        <dbReference type="SAM" id="MobiDB-lite"/>
    </source>
</evidence>
<feature type="repeat" description="ANK" evidence="2">
    <location>
        <begin position="111"/>
        <end position="143"/>
    </location>
</feature>
<protein>
    <submittedName>
        <fullName evidence="5">BCL-6 corepressor-like</fullName>
    </submittedName>
</protein>
<feature type="non-terminal residue" evidence="5">
    <location>
        <position position="146"/>
    </location>
</feature>
<keyword evidence="2" id="KW-0040">ANK repeat</keyword>
<dbReference type="PANTHER" id="PTHR24117">
    <property type="entry name" value="AGAP007537-PB"/>
    <property type="match status" value="1"/>
</dbReference>
<feature type="region of interest" description="Disordered" evidence="3">
    <location>
        <begin position="1"/>
        <end position="56"/>
    </location>
</feature>
<dbReference type="PANTHER" id="PTHR24117:SF9">
    <property type="entry name" value="BCL-6 COREPRESSOR PCGF1 BINDING DOMAIN-CONTAINING PROTEIN"/>
    <property type="match status" value="1"/>
</dbReference>
<dbReference type="PRINTS" id="PR01415">
    <property type="entry name" value="ANKYRIN"/>
</dbReference>
<organism evidence="4 5">
    <name type="scientific">Priapulus caudatus</name>
    <name type="common">Priapulid worm</name>
    <dbReference type="NCBI Taxonomy" id="37621"/>
    <lineage>
        <taxon>Eukaryota</taxon>
        <taxon>Metazoa</taxon>
        <taxon>Ecdysozoa</taxon>
        <taxon>Scalidophora</taxon>
        <taxon>Priapulida</taxon>
        <taxon>Priapulimorpha</taxon>
        <taxon>Priapulimorphida</taxon>
        <taxon>Priapulidae</taxon>
        <taxon>Priapulus</taxon>
    </lineage>
</organism>
<dbReference type="Pfam" id="PF12796">
    <property type="entry name" value="Ank_2"/>
    <property type="match status" value="1"/>
</dbReference>
<name>A0ABM1EWA6_PRICU</name>
<dbReference type="PROSITE" id="PS50297">
    <property type="entry name" value="ANK_REP_REGION"/>
    <property type="match status" value="1"/>
</dbReference>
<dbReference type="RefSeq" id="XP_014676477.1">
    <property type="nucleotide sequence ID" value="XM_014820991.1"/>
</dbReference>
<proteinExistence type="inferred from homology"/>
<keyword evidence="4" id="KW-1185">Reference proteome</keyword>
<dbReference type="Gene3D" id="1.25.40.20">
    <property type="entry name" value="Ankyrin repeat-containing domain"/>
    <property type="match status" value="1"/>
</dbReference>
<feature type="compositionally biased region" description="Basic and acidic residues" evidence="3">
    <location>
        <begin position="8"/>
        <end position="20"/>
    </location>
</feature>
<sequence>MPTLVRTEPQRDQGSDSNDRDVDDVDSDDELPSLEPVILPGSFPSEAGAGCCKSERGRSDAAHVPYETKRLMVNKALGETLLHRAARQGYEDVAMYCLESKAIDPNVRDNAGYTPLHEACMRGNLLIARCLLMHGADPNCSSLDGT</sequence>
<evidence type="ECO:0000256" key="2">
    <source>
        <dbReference type="PROSITE-ProRule" id="PRU00023"/>
    </source>
</evidence>
<evidence type="ECO:0000313" key="5">
    <source>
        <dbReference type="RefSeq" id="XP_014676477.1"/>
    </source>
</evidence>
<feature type="repeat" description="ANK" evidence="2">
    <location>
        <begin position="77"/>
        <end position="110"/>
    </location>
</feature>
<dbReference type="SUPFAM" id="SSF48403">
    <property type="entry name" value="Ankyrin repeat"/>
    <property type="match status" value="1"/>
</dbReference>
<feature type="compositionally biased region" description="Acidic residues" evidence="3">
    <location>
        <begin position="21"/>
        <end position="32"/>
    </location>
</feature>
<evidence type="ECO:0000256" key="1">
    <source>
        <dbReference type="ARBA" id="ARBA00034703"/>
    </source>
</evidence>
<dbReference type="Proteomes" id="UP000695022">
    <property type="component" value="Unplaced"/>
</dbReference>
<dbReference type="SMART" id="SM00248">
    <property type="entry name" value="ANK"/>
    <property type="match status" value="2"/>
</dbReference>
<dbReference type="GeneID" id="106816391"/>
<accession>A0ABM1EWA6</accession>
<evidence type="ECO:0000313" key="4">
    <source>
        <dbReference type="Proteomes" id="UP000695022"/>
    </source>
</evidence>
<comment type="similarity">
    <text evidence="1">Belongs to the BCOR family.</text>
</comment>
<reference evidence="5" key="1">
    <citation type="submission" date="2025-08" db="UniProtKB">
        <authorList>
            <consortium name="RefSeq"/>
        </authorList>
    </citation>
    <scope>IDENTIFICATION</scope>
</reference>